<dbReference type="HAMAP" id="MF_01183">
    <property type="entry name" value="Chaperone_SurA"/>
    <property type="match status" value="1"/>
</dbReference>
<accession>A0ABX9MVC6</accession>
<sequence length="508" mass="55711" precursor="true">MFVLSVKRRLAVFAMPVLGLLAVMGVVHAQPNGSASAAGQAAQSPTRFVDGIAAVVNKQVITLYQLEQELKAAKAQLAMQNIQAPDDDTLRRQVLQRMITEELIRQEARRLNVGVNDAQLDQAVANIAQRNNMSEAQLRAEIEKSGVTWEYYRQSLRQEILTDLVRQREVDSRIMISDGEVDAFLRSQSVTGGFVGGGQPTAGAPAGQAPAQASPMQPLGLAQILIQVPESASPSQVEEYRREAQDALARIQAGADFAAVAAAVSDGPDALEGGDMGVRPAQGWPDLFLQAVQGLSTNEVSDIIRSGNGFHILKVTTRGPGPQQSAQQQVPPPPEVDSRANEMAAVFQSEGPMMVTQTRARHILIKTDQATSDERARTRLEDIRQRVLAGEDFGDLARRYSEDASAPLGGDLGWLSPGETVPPFEQAMDNLQPGEISEPVRTPFGWHLITVQERRTEDMKEEFKRMRAREVLFERQVGPAFDDWLGRVRAQAYIDNRLDPRGNQLNRN</sequence>
<evidence type="ECO:0000256" key="9">
    <source>
        <dbReference type="SAM" id="MobiDB-lite"/>
    </source>
</evidence>
<feature type="chain" id="PRO_5044909734" description="Chaperone SurA" evidence="7">
    <location>
        <begin position="30"/>
        <end position="508"/>
    </location>
</feature>
<evidence type="ECO:0000256" key="7">
    <source>
        <dbReference type="HAMAP-Rule" id="MF_01183"/>
    </source>
</evidence>
<feature type="domain" description="PpiC" evidence="10">
    <location>
        <begin position="216"/>
        <end position="317"/>
    </location>
</feature>
<keyword evidence="3 7" id="KW-0574">Periplasm</keyword>
<feature type="signal peptide" evidence="7">
    <location>
        <begin position="1"/>
        <end position="29"/>
    </location>
</feature>
<keyword evidence="5 7" id="KW-0143">Chaperone</keyword>
<keyword evidence="6 7" id="KW-0413">Isomerase</keyword>
<reference evidence="11 12" key="1">
    <citation type="submission" date="2017-08" db="EMBL/GenBank/DDBJ databases">
        <title>Pusillimonas indicus sp. nov., a member of the family Alcaligenaceae isolated from surface seawater.</title>
        <authorList>
            <person name="Li J."/>
        </authorList>
    </citation>
    <scope>NUCLEOTIDE SEQUENCE [LARGE SCALE GENOMIC DNA]</scope>
    <source>
        <strain evidence="11 12">17-4A</strain>
    </source>
</reference>
<evidence type="ECO:0000256" key="5">
    <source>
        <dbReference type="ARBA" id="ARBA00023186"/>
    </source>
</evidence>
<dbReference type="SUPFAM" id="SSF54534">
    <property type="entry name" value="FKBP-like"/>
    <property type="match status" value="2"/>
</dbReference>
<keyword evidence="4 7" id="KW-0697">Rotamase</keyword>
<dbReference type="Pfam" id="PF00639">
    <property type="entry name" value="Rotamase"/>
    <property type="match status" value="2"/>
</dbReference>
<dbReference type="EMBL" id="NQOU01000003">
    <property type="protein sequence ID" value="RII82919.1"/>
    <property type="molecule type" value="Genomic_DNA"/>
</dbReference>
<comment type="function">
    <text evidence="7">Chaperone involved in the correct folding and assembly of outer membrane proteins. Recognizes specific patterns of aromatic residues and the orientation of their side chains, which are found more frequently in integral outer membrane proteins. May act in both early periplasmic and late outer membrane-associated steps of protein maturation.</text>
</comment>
<evidence type="ECO:0000256" key="2">
    <source>
        <dbReference type="ARBA" id="ARBA00022737"/>
    </source>
</evidence>
<evidence type="ECO:0000259" key="10">
    <source>
        <dbReference type="PROSITE" id="PS50198"/>
    </source>
</evidence>
<dbReference type="InterPro" id="IPR015391">
    <property type="entry name" value="SurA_N"/>
</dbReference>
<keyword evidence="1 7" id="KW-0732">Signal</keyword>
<dbReference type="InterPro" id="IPR050280">
    <property type="entry name" value="OMP_Chaperone_SurA"/>
</dbReference>
<evidence type="ECO:0000256" key="4">
    <source>
        <dbReference type="ARBA" id="ARBA00023110"/>
    </source>
</evidence>
<keyword evidence="2 7" id="KW-0677">Repeat</keyword>
<evidence type="ECO:0000256" key="8">
    <source>
        <dbReference type="SAM" id="Coils"/>
    </source>
</evidence>
<dbReference type="PROSITE" id="PS01096">
    <property type="entry name" value="PPIC_PPIASE_1"/>
    <property type="match status" value="1"/>
</dbReference>
<dbReference type="InterPro" id="IPR023034">
    <property type="entry name" value="PPIase_SurA"/>
</dbReference>
<protein>
    <recommendedName>
        <fullName evidence="7">Chaperone SurA</fullName>
    </recommendedName>
    <alternativeName>
        <fullName evidence="7">Peptidyl-prolyl cis-trans isomerase SurA</fullName>
        <shortName evidence="7">PPIase SurA</shortName>
        <ecNumber evidence="7">5.2.1.8</ecNumber>
    </alternativeName>
    <alternativeName>
        <fullName evidence="7">Rotamase SurA</fullName>
    </alternativeName>
</protein>
<comment type="subcellular location">
    <subcellularLocation>
        <location evidence="7">Periplasm</location>
    </subcellularLocation>
    <text evidence="7">Is capable of associating with the outer membrane.</text>
</comment>
<keyword evidence="12" id="KW-1185">Reference proteome</keyword>
<dbReference type="PANTHER" id="PTHR47637:SF1">
    <property type="entry name" value="CHAPERONE SURA"/>
    <property type="match status" value="1"/>
</dbReference>
<dbReference type="SUPFAM" id="SSF109998">
    <property type="entry name" value="Triger factor/SurA peptide-binding domain-like"/>
    <property type="match status" value="1"/>
</dbReference>
<dbReference type="PANTHER" id="PTHR47637">
    <property type="entry name" value="CHAPERONE SURA"/>
    <property type="match status" value="1"/>
</dbReference>
<dbReference type="InterPro" id="IPR027304">
    <property type="entry name" value="Trigger_fact/SurA_dom_sf"/>
</dbReference>
<comment type="domain">
    <text evidence="7">The PPIase activity resides only in the second parvulin domain. The N-terminal region and the C-terminal tail are necessary and sufficient for the chaperone activity of SurA. The PPIase activity is dispensable for SurA to function as a chaperone. The N-terminal region and the C-terminal tail are also required for porin recognition.</text>
</comment>
<evidence type="ECO:0000313" key="12">
    <source>
        <dbReference type="Proteomes" id="UP000266483"/>
    </source>
</evidence>
<dbReference type="Gene3D" id="3.10.50.40">
    <property type="match status" value="2"/>
</dbReference>
<dbReference type="InterPro" id="IPR023058">
    <property type="entry name" value="PPIase_PpiC_CS"/>
</dbReference>
<feature type="coiled-coil region" evidence="8">
    <location>
        <begin position="56"/>
        <end position="83"/>
    </location>
</feature>
<organism evidence="11 12">
    <name type="scientific">Neopusillimonas maritima</name>
    <dbReference type="NCBI Taxonomy" id="2026239"/>
    <lineage>
        <taxon>Bacteria</taxon>
        <taxon>Pseudomonadati</taxon>
        <taxon>Pseudomonadota</taxon>
        <taxon>Betaproteobacteria</taxon>
        <taxon>Burkholderiales</taxon>
        <taxon>Alcaligenaceae</taxon>
        <taxon>Neopusillimonas</taxon>
    </lineage>
</organism>
<dbReference type="Proteomes" id="UP000266483">
    <property type="component" value="Unassembled WGS sequence"/>
</dbReference>
<keyword evidence="8" id="KW-0175">Coiled coil</keyword>
<dbReference type="Pfam" id="PF09312">
    <property type="entry name" value="SurA_N"/>
    <property type="match status" value="1"/>
</dbReference>
<comment type="caution">
    <text evidence="11">The sequence shown here is derived from an EMBL/GenBank/DDBJ whole genome shotgun (WGS) entry which is preliminary data.</text>
</comment>
<evidence type="ECO:0000256" key="1">
    <source>
        <dbReference type="ARBA" id="ARBA00022729"/>
    </source>
</evidence>
<evidence type="ECO:0000256" key="6">
    <source>
        <dbReference type="ARBA" id="ARBA00023235"/>
    </source>
</evidence>
<gene>
    <name evidence="7" type="primary">surA</name>
    <name evidence="11" type="ORF">CJO09_10145</name>
</gene>
<evidence type="ECO:0000256" key="3">
    <source>
        <dbReference type="ARBA" id="ARBA00022764"/>
    </source>
</evidence>
<feature type="region of interest" description="Disordered" evidence="9">
    <location>
        <begin position="314"/>
        <end position="337"/>
    </location>
</feature>
<dbReference type="PROSITE" id="PS50198">
    <property type="entry name" value="PPIC_PPIASE_2"/>
    <property type="match status" value="2"/>
</dbReference>
<evidence type="ECO:0000313" key="11">
    <source>
        <dbReference type="EMBL" id="RII82919.1"/>
    </source>
</evidence>
<comment type="catalytic activity">
    <reaction evidence="7">
        <text>[protein]-peptidylproline (omega=180) = [protein]-peptidylproline (omega=0)</text>
        <dbReference type="Rhea" id="RHEA:16237"/>
        <dbReference type="Rhea" id="RHEA-COMP:10747"/>
        <dbReference type="Rhea" id="RHEA-COMP:10748"/>
        <dbReference type="ChEBI" id="CHEBI:83833"/>
        <dbReference type="ChEBI" id="CHEBI:83834"/>
        <dbReference type="EC" id="5.2.1.8"/>
    </reaction>
</comment>
<dbReference type="InterPro" id="IPR000297">
    <property type="entry name" value="PPIase_PpiC"/>
</dbReference>
<dbReference type="InterPro" id="IPR046357">
    <property type="entry name" value="PPIase_dom_sf"/>
</dbReference>
<name>A0ABX9MVC6_9BURK</name>
<feature type="compositionally biased region" description="Low complexity" evidence="9">
    <location>
        <begin position="320"/>
        <end position="329"/>
    </location>
</feature>
<feature type="domain" description="PpiC" evidence="10">
    <location>
        <begin position="355"/>
        <end position="453"/>
    </location>
</feature>
<proteinExistence type="inferred from homology"/>
<dbReference type="Gene3D" id="1.10.4030.10">
    <property type="entry name" value="Porin chaperone SurA, peptide-binding domain"/>
    <property type="match status" value="1"/>
</dbReference>
<dbReference type="EC" id="5.2.1.8" evidence="7"/>